<reference evidence="4 5" key="1">
    <citation type="submission" date="2016-10" db="EMBL/GenBank/DDBJ databases">
        <authorList>
            <person name="de Groot N.N."/>
        </authorList>
    </citation>
    <scope>NUCLEOTIDE SEQUENCE [LARGE SCALE GENOMIC DNA]</scope>
    <source>
        <strain evidence="4 5">CGMCC 1.10238</strain>
    </source>
</reference>
<feature type="transmembrane region" description="Helical" evidence="2">
    <location>
        <begin position="298"/>
        <end position="318"/>
    </location>
</feature>
<dbReference type="InterPro" id="IPR011009">
    <property type="entry name" value="Kinase-like_dom_sf"/>
</dbReference>
<dbReference type="Proteomes" id="UP000198809">
    <property type="component" value="Unassembled WGS sequence"/>
</dbReference>
<dbReference type="InterPro" id="IPR000719">
    <property type="entry name" value="Prot_kinase_dom"/>
</dbReference>
<accession>A0A1H8V5M0</accession>
<feature type="binding site" evidence="1">
    <location>
        <position position="60"/>
    </location>
    <ligand>
        <name>ATP</name>
        <dbReference type="ChEBI" id="CHEBI:30616"/>
    </ligand>
</feature>
<feature type="domain" description="Protein kinase" evidence="3">
    <location>
        <begin position="31"/>
        <end position="299"/>
    </location>
</feature>
<dbReference type="EMBL" id="FODH01000021">
    <property type="protein sequence ID" value="SEP10696.1"/>
    <property type="molecule type" value="Genomic_DNA"/>
</dbReference>
<keyword evidence="1" id="KW-0547">Nucleotide-binding</keyword>
<evidence type="ECO:0000256" key="2">
    <source>
        <dbReference type="SAM" id="Phobius"/>
    </source>
</evidence>
<dbReference type="Gene3D" id="1.10.510.10">
    <property type="entry name" value="Transferase(Phosphotransferase) domain 1"/>
    <property type="match status" value="1"/>
</dbReference>
<dbReference type="PROSITE" id="PS50011">
    <property type="entry name" value="PROTEIN_KINASE_DOM"/>
    <property type="match status" value="1"/>
</dbReference>
<dbReference type="Pfam" id="PF00069">
    <property type="entry name" value="Pkinase"/>
    <property type="match status" value="1"/>
</dbReference>
<evidence type="ECO:0000313" key="5">
    <source>
        <dbReference type="Proteomes" id="UP000198809"/>
    </source>
</evidence>
<keyword evidence="2" id="KW-0472">Membrane</keyword>
<dbReference type="RefSeq" id="WP_254776486.1">
    <property type="nucleotide sequence ID" value="NZ_FODH01000021.1"/>
</dbReference>
<keyword evidence="4" id="KW-0418">Kinase</keyword>
<dbReference type="GO" id="GO:0004674">
    <property type="term" value="F:protein serine/threonine kinase activity"/>
    <property type="evidence" value="ECO:0007669"/>
    <property type="project" value="UniProtKB-KW"/>
</dbReference>
<gene>
    <name evidence="4" type="ORF">SAMN04487895_12146</name>
</gene>
<organism evidence="4 5">
    <name type="scientific">Paenibacillus sophorae</name>
    <dbReference type="NCBI Taxonomy" id="1333845"/>
    <lineage>
        <taxon>Bacteria</taxon>
        <taxon>Bacillati</taxon>
        <taxon>Bacillota</taxon>
        <taxon>Bacilli</taxon>
        <taxon>Bacillales</taxon>
        <taxon>Paenibacillaceae</taxon>
        <taxon>Paenibacillus</taxon>
    </lineage>
</organism>
<dbReference type="SUPFAM" id="SSF56112">
    <property type="entry name" value="Protein kinase-like (PK-like)"/>
    <property type="match status" value="1"/>
</dbReference>
<dbReference type="AlphaFoldDB" id="A0A1H8V5M0"/>
<keyword evidence="4" id="KW-0723">Serine/threonine-protein kinase</keyword>
<dbReference type="Gene3D" id="3.30.200.20">
    <property type="entry name" value="Phosphorylase Kinase, domain 1"/>
    <property type="match status" value="1"/>
</dbReference>
<keyword evidence="2" id="KW-1133">Transmembrane helix</keyword>
<protein>
    <submittedName>
        <fullName evidence="4">Serine/threonine protein kinase</fullName>
    </submittedName>
</protein>
<evidence type="ECO:0000256" key="1">
    <source>
        <dbReference type="PROSITE-ProRule" id="PRU10141"/>
    </source>
</evidence>
<proteinExistence type="predicted"/>
<keyword evidence="1" id="KW-0067">ATP-binding</keyword>
<keyword evidence="2" id="KW-0812">Transmembrane</keyword>
<dbReference type="SMART" id="SM00220">
    <property type="entry name" value="S_TKc"/>
    <property type="match status" value="1"/>
</dbReference>
<dbReference type="PANTHER" id="PTHR44167:SF24">
    <property type="entry name" value="SERINE_THREONINE-PROTEIN KINASE CHK2"/>
    <property type="match status" value="1"/>
</dbReference>
<evidence type="ECO:0000259" key="3">
    <source>
        <dbReference type="PROSITE" id="PS50011"/>
    </source>
</evidence>
<evidence type="ECO:0000313" key="4">
    <source>
        <dbReference type="EMBL" id="SEP10696.1"/>
    </source>
</evidence>
<sequence>MKEKGCLVGTSSNPPRSPGEVIVGKWRGNRYIVNRLLGKGANGTVYLVNRQGRREKYALKIGYDALDLQSEINVLTSLQSCRVRRDQRSRGASPMSAYFLESDDASEGGFPFYVMRYVQGAPLHYFLSRKGSSWLGLIGLQLLDRLCGLHECGFIFGDLKPENVMVSEYGEAELIDFGGAGPIGRSVKQFTEWHDRGYWNAGSRIGDEGYDLFAFAVLCLRLLDETGLQNASRQLPQTRSGDDLIKLTGQLPDKKLASWLRLALKGGFSTSAEARDMWKSHVYTSRPRKPEPMATPRWLTGAFALSLCLLAFTVYWIYHF</sequence>
<dbReference type="InterPro" id="IPR017441">
    <property type="entry name" value="Protein_kinase_ATP_BS"/>
</dbReference>
<dbReference type="PROSITE" id="PS00107">
    <property type="entry name" value="PROTEIN_KINASE_ATP"/>
    <property type="match status" value="1"/>
</dbReference>
<dbReference type="GO" id="GO:0005524">
    <property type="term" value="F:ATP binding"/>
    <property type="evidence" value="ECO:0007669"/>
    <property type="project" value="UniProtKB-UniRule"/>
</dbReference>
<dbReference type="PANTHER" id="PTHR44167">
    <property type="entry name" value="OVARIAN-SPECIFIC SERINE/THREONINE-PROTEIN KINASE LOK-RELATED"/>
    <property type="match status" value="1"/>
</dbReference>
<name>A0A1H8V5M0_9BACL</name>
<dbReference type="STRING" id="1333845.SAMN04487895_12146"/>
<keyword evidence="4" id="KW-0808">Transferase</keyword>